<keyword evidence="1" id="KW-1133">Transmembrane helix</keyword>
<evidence type="ECO:0000313" key="3">
    <source>
        <dbReference type="EMBL" id="MBC1321968.1"/>
    </source>
</evidence>
<dbReference type="Proteomes" id="UP000522007">
    <property type="component" value="Unassembled WGS sequence"/>
</dbReference>
<dbReference type="AlphaFoldDB" id="A0A7X0T3M1"/>
<dbReference type="EMBL" id="JAAROP010000001">
    <property type="protein sequence ID" value="MBC1321968.1"/>
    <property type="molecule type" value="Genomic_DNA"/>
</dbReference>
<accession>A0A7X0T3M1</accession>
<keyword evidence="1" id="KW-0812">Transmembrane</keyword>
<sequence length="280" mass="31925">MKNNLNDFLDIKKNEIETEEFSIKDNLLKFSDLTIQLSNISYLSAGKKKFKMPIMAIIILIISLFLLSILPIIGFLLLIASGGYIWYLYNDYQKEKQFLTFNLNSGQIYRISFEKKDFLNKVRETVEFSMNNKNKNFEINIGKQEVFSGDYHSHNVQGSNIKISSNSHQKTDSSVKIGDIKDSSMSGVAFGSNNIVRNKEQNISYNWAELRTNLKSLLSNVSEDSSLTEASIQALQAAEKEDKQQFEIVIQNNKSIFLSNLFQNTASQFLVQIINNILGI</sequence>
<dbReference type="EMBL" id="JAAROP010000001">
    <property type="protein sequence ID" value="MBC1321395.1"/>
    <property type="molecule type" value="Genomic_DNA"/>
</dbReference>
<reference evidence="3 4" key="1">
    <citation type="submission" date="2020-03" db="EMBL/GenBank/DDBJ databases">
        <title>Soil Listeria distribution.</title>
        <authorList>
            <person name="Liao J."/>
            <person name="Wiedmann M."/>
        </authorList>
    </citation>
    <scope>NUCLEOTIDE SEQUENCE [LARGE SCALE GENOMIC DNA]</scope>
    <source>
        <strain evidence="3 4">FSL L7-1829</strain>
    </source>
</reference>
<keyword evidence="1" id="KW-0472">Membrane</keyword>
<evidence type="ECO:0000313" key="2">
    <source>
        <dbReference type="EMBL" id="MBC1321395.1"/>
    </source>
</evidence>
<name>A0A7X0T3M1_LISWE</name>
<evidence type="ECO:0000256" key="1">
    <source>
        <dbReference type="SAM" id="Phobius"/>
    </source>
</evidence>
<proteinExistence type="predicted"/>
<organism evidence="3 4">
    <name type="scientific">Listeria welshimeri</name>
    <dbReference type="NCBI Taxonomy" id="1643"/>
    <lineage>
        <taxon>Bacteria</taxon>
        <taxon>Bacillati</taxon>
        <taxon>Bacillota</taxon>
        <taxon>Bacilli</taxon>
        <taxon>Bacillales</taxon>
        <taxon>Listeriaceae</taxon>
        <taxon>Listeria</taxon>
    </lineage>
</organism>
<evidence type="ECO:0000313" key="4">
    <source>
        <dbReference type="Proteomes" id="UP000522007"/>
    </source>
</evidence>
<protein>
    <submittedName>
        <fullName evidence="3">Uncharacterized protein</fullName>
    </submittedName>
</protein>
<gene>
    <name evidence="2" type="ORF">HB853_00430</name>
    <name evidence="3" type="ORF">HB853_03315</name>
</gene>
<comment type="caution">
    <text evidence="3">The sequence shown here is derived from an EMBL/GenBank/DDBJ whole genome shotgun (WGS) entry which is preliminary data.</text>
</comment>
<feature type="transmembrane region" description="Helical" evidence="1">
    <location>
        <begin position="54"/>
        <end position="87"/>
    </location>
</feature>